<dbReference type="InterPro" id="IPR038535">
    <property type="entry name" value="CNOT1_TTP_bind_sf"/>
</dbReference>
<keyword evidence="11" id="KW-1185">Reference proteome</keyword>
<dbReference type="Gene3D" id="1.25.40.790">
    <property type="match status" value="1"/>
</dbReference>
<dbReference type="Pfam" id="PF04054">
    <property type="entry name" value="Not1"/>
    <property type="match status" value="1"/>
</dbReference>
<comment type="subcellular location">
    <subcellularLocation>
        <location evidence="1">Nucleus</location>
    </subcellularLocation>
</comment>
<evidence type="ECO:0000256" key="5">
    <source>
        <dbReference type="ARBA" id="ARBA00023242"/>
    </source>
</evidence>
<evidence type="ECO:0000259" key="10">
    <source>
        <dbReference type="Pfam" id="PF16417"/>
    </source>
</evidence>
<feature type="domain" description="CCR4-Not complex component Not1 C-terminal" evidence="7">
    <location>
        <begin position="1290"/>
        <end position="1652"/>
    </location>
</feature>
<dbReference type="InterPro" id="IPR024557">
    <property type="entry name" value="CNOT1_dom_4"/>
</dbReference>
<keyword evidence="4" id="KW-0804">Transcription</keyword>
<dbReference type="GO" id="GO:0000288">
    <property type="term" value="P:nuclear-transcribed mRNA catabolic process, deadenylation-dependent decay"/>
    <property type="evidence" value="ECO:0007669"/>
    <property type="project" value="TreeGrafter"/>
</dbReference>
<keyword evidence="3" id="KW-0805">Transcription regulation</keyword>
<reference evidence="12" key="1">
    <citation type="submission" date="2022-11" db="UniProtKB">
        <authorList>
            <consortium name="WormBaseParasite"/>
        </authorList>
    </citation>
    <scope>IDENTIFICATION</scope>
</reference>
<dbReference type="FunFam" id="1.25.40.800:FF:000001">
    <property type="entry name" value="CCR4-NOT transcription complex subunit 1"/>
    <property type="match status" value="1"/>
</dbReference>
<dbReference type="Pfam" id="PF12842">
    <property type="entry name" value="DUF3819"/>
    <property type="match status" value="1"/>
</dbReference>
<evidence type="ECO:0000256" key="6">
    <source>
        <dbReference type="ARBA" id="ARBA00025717"/>
    </source>
</evidence>
<dbReference type="Proteomes" id="UP000887563">
    <property type="component" value="Unplaced"/>
</dbReference>
<dbReference type="InterPro" id="IPR040398">
    <property type="entry name" value="Not1"/>
</dbReference>
<dbReference type="InterPro" id="IPR032193">
    <property type="entry name" value="CNOT1_TTP_bind"/>
</dbReference>
<keyword evidence="2" id="KW-0678">Repressor</keyword>
<evidence type="ECO:0000259" key="9">
    <source>
        <dbReference type="Pfam" id="PF16415"/>
    </source>
</evidence>
<evidence type="ECO:0000256" key="2">
    <source>
        <dbReference type="ARBA" id="ARBA00022491"/>
    </source>
</evidence>
<feature type="domain" description="CCR4-NOT transcription complex subunit 1 TTP binding" evidence="10">
    <location>
        <begin position="100"/>
        <end position="261"/>
    </location>
</feature>
<dbReference type="GO" id="GO:0000932">
    <property type="term" value="C:P-body"/>
    <property type="evidence" value="ECO:0007669"/>
    <property type="project" value="TreeGrafter"/>
</dbReference>
<comment type="similarity">
    <text evidence="6">Belongs to the CNOT1 family.</text>
</comment>
<evidence type="ECO:0000313" key="12">
    <source>
        <dbReference type="WBParaSite" id="Minc3s02563g30652"/>
    </source>
</evidence>
<evidence type="ECO:0000259" key="8">
    <source>
        <dbReference type="Pfam" id="PF12842"/>
    </source>
</evidence>
<evidence type="ECO:0000256" key="1">
    <source>
        <dbReference type="ARBA" id="ARBA00004123"/>
    </source>
</evidence>
<dbReference type="InterPro" id="IPR007196">
    <property type="entry name" value="CCR4-Not_Not1_C"/>
</dbReference>
<dbReference type="InterPro" id="IPR032191">
    <property type="entry name" value="CNOT1_CAF1_bind"/>
</dbReference>
<dbReference type="FunFam" id="1.25.40.790:FF:000001">
    <property type="entry name" value="Ccr4-not transcription complex subunit 1 isoform"/>
    <property type="match status" value="1"/>
</dbReference>
<dbReference type="PANTHER" id="PTHR13162:SF8">
    <property type="entry name" value="CCR4-NOT TRANSCRIPTION COMPLEX SUBUNIT 1"/>
    <property type="match status" value="1"/>
</dbReference>
<organism evidence="11 12">
    <name type="scientific">Meloidogyne incognita</name>
    <name type="common">Southern root-knot nematode worm</name>
    <name type="synonym">Oxyuris incognita</name>
    <dbReference type="NCBI Taxonomy" id="6306"/>
    <lineage>
        <taxon>Eukaryota</taxon>
        <taxon>Metazoa</taxon>
        <taxon>Ecdysozoa</taxon>
        <taxon>Nematoda</taxon>
        <taxon>Chromadorea</taxon>
        <taxon>Rhabditida</taxon>
        <taxon>Tylenchina</taxon>
        <taxon>Tylenchomorpha</taxon>
        <taxon>Tylenchoidea</taxon>
        <taxon>Meloidogynidae</taxon>
        <taxon>Meloidogyninae</taxon>
        <taxon>Meloidogyne</taxon>
        <taxon>Meloidogyne incognita group</taxon>
    </lineage>
</organism>
<protein>
    <submittedName>
        <fullName evidence="12">CCR4-NOT transcription complex subunit 1</fullName>
    </submittedName>
</protein>
<dbReference type="Gene3D" id="1.25.40.180">
    <property type="match status" value="1"/>
</dbReference>
<dbReference type="Pfam" id="PF16417">
    <property type="entry name" value="CNOT1_TTP_bind"/>
    <property type="match status" value="1"/>
</dbReference>
<dbReference type="PANTHER" id="PTHR13162">
    <property type="entry name" value="CCR4-NOT TRANSCRIPTION COMPLEX"/>
    <property type="match status" value="1"/>
</dbReference>
<sequence>MGGGGLPFMPIKMNEGRTSAGTPVIGSGAGGGGGHIGTPNTPTSNPFTLFQQRDQIMRNLRSTPGNEFRSPDFRNLSHLHSGSPSHGNVDFGDDLSTVVFAEEIQEEANSYFQQIYAPNGRMSVAEFISKLKSFKISANPRDRELLLCVIKNLFDEYRFFREYPERELRTTAEVYGGIIREEIVDYRQIQFATAVRRVIESLNDEPGSMLWTFGIIALNSCRAILHKYPKFCEMVVALESFNRFPSGLKDYLTFGVKSQLPPTHTSDRGDITWTSGQSFIPTGGMIQASPFNIPMIGSTQPLSIPPNIGGMKFSAPRGLNAGNSMLNVTNVDILVSATERDESLNDEPGSMLWTFGIIALNSCRAILHKYPKFCEMVVALESFNRFPSGLKDYLTFGVKSQLPPTHTSDRGDITWTSGQSFIPTGGMIQASPFNIPMIGSTQPLSIPPNIGGMKFSAPRGLNAGNSMLNVTNVDILVSATERDGTQVKQPPQIVFEKVAFTCNNLCTNNLMEKTQEINELVKEGGEDFNKWFAQYLVMKRVTVEQNFQPLYNSFLMLINNEILDEFIRKETFRNIDILLKSDKRQAVSNFGDRQLLKNLGHWLGIITIGRDQPVLARNLDLKYLLIEAFYKGQQELLYIIPFVVKCLNASAKSTIFGPRCAWIYSLLKVLVEIHNEPDLKLNLKFEIEVLCKDLSIDLRSVEVGNYLKESSRLPKLLPVKPDGLSPVPSSSMGPIQQAFHSGMSMFGGVNRPGSASEMLSNLNISATGGRDSAFSASPAFSSQQALQLPSRSSVQTPAIPAFNYADLNIFTQSGLMHNTTIPQHLILFQMHPNLKYLCKNAILHAIKELIGGIADRAISVAITATEHVCRKDFCLDPSEQNIRRAAHQMMRAMTAGMAAITCREPLATTMLGMLKQSLCNAIGNILTGSDQAKMIDETAIAVTEANITLATNFIVKSSCEKAVIEIEKRLDSEFAARRLAMKEGRTFQSGAELTAVLEKVPEMIRIHQGVTTESNIKIYDDFSAKICGFKPLVPEERFIEFTRRGQMTTPAAGSGPSRTPTNAFSTPFVPATSISTLPDGRPPTAITLPNMLPSHPSQLQHPTAMIGGDRMQMNSNSLFPDENTFNSTNLGLRKMNEDQILQSKVETILREWITICYTPMAQRDPQHALACIVQMMHDNGVLATDEMITKFFKICADICFDVSYRLLKNDCIGQSTVVRQRCYYTLDAFTKLTCLMVKYSDGQHHSTKVNLLKKVLNILSSAVHKDHEQRKFDFNGMPFHRILIIMFNELTAPDPVLDPIQWHILEAFGQTLFLLQPRRVPGFAFHWLDIIGHRNFIGRLLADSFDLGRTGAMYTQLILCHLKFLALFLRNVQLPKPISFIYKGTLRVLLVILHDFPEILCEYHYVLCDAIPPNCVQLRNLILSAYPRDMRLPDPFAENFSKIENFPEMSTNPKTHKEINNIISQDLRKRLDDYLETRSSISFLSDLPTFLETSLQQQPSSSSPSQKYNISVVNAVVMYVGVKAIDSINEKKQQKISMESIAHTAFMDIFQNLAVSLCTEGKYLLFNAIANQLRYPNSHTHYFSCTMLYLFLEANSEQIQEQITRILFERLVALRPHPWGLLITFIELIRNPRYNFWKHDFVRCAPEIERFILFMSVANSCSVCSIPPEQQSNGT</sequence>
<dbReference type="WBParaSite" id="Minc3s02563g30652">
    <property type="protein sequence ID" value="Minc3s02563g30652"/>
    <property type="gene ID" value="Minc3s02563g30652"/>
</dbReference>
<dbReference type="Gene3D" id="1.25.40.800">
    <property type="match status" value="1"/>
</dbReference>
<dbReference type="GO" id="GO:0030015">
    <property type="term" value="C:CCR4-NOT core complex"/>
    <property type="evidence" value="ECO:0007669"/>
    <property type="project" value="InterPro"/>
</dbReference>
<evidence type="ECO:0000256" key="3">
    <source>
        <dbReference type="ARBA" id="ARBA00023015"/>
    </source>
</evidence>
<dbReference type="GO" id="GO:0060090">
    <property type="term" value="F:molecular adaptor activity"/>
    <property type="evidence" value="ECO:0007669"/>
    <property type="project" value="TreeGrafter"/>
</dbReference>
<feature type="domain" description="CCR4-NOT transcription complex subunit 1 CAF1-binding" evidence="9">
    <location>
        <begin position="487"/>
        <end position="713"/>
    </location>
</feature>
<evidence type="ECO:0000256" key="4">
    <source>
        <dbReference type="ARBA" id="ARBA00023163"/>
    </source>
</evidence>
<dbReference type="GO" id="GO:0017148">
    <property type="term" value="P:negative regulation of translation"/>
    <property type="evidence" value="ECO:0007669"/>
    <property type="project" value="InterPro"/>
</dbReference>
<evidence type="ECO:0000259" key="7">
    <source>
        <dbReference type="Pfam" id="PF04054"/>
    </source>
</evidence>
<dbReference type="Pfam" id="PF16415">
    <property type="entry name" value="CNOT1_CAF1_bind"/>
    <property type="match status" value="1"/>
</dbReference>
<feature type="domain" description="CCR4-NOT transcription complex subunit 1" evidence="8">
    <location>
        <begin position="832"/>
        <end position="978"/>
    </location>
</feature>
<keyword evidence="5" id="KW-0539">Nucleus</keyword>
<accession>A0A914MW53</accession>
<evidence type="ECO:0000313" key="11">
    <source>
        <dbReference type="Proteomes" id="UP000887563"/>
    </source>
</evidence>
<dbReference type="Gene3D" id="1.25.40.840">
    <property type="entry name" value="CCR4-NOT transcription complex subunit 1 TTP binding domain"/>
    <property type="match status" value="2"/>
</dbReference>
<proteinExistence type="inferred from homology"/>
<dbReference type="GO" id="GO:0005634">
    <property type="term" value="C:nucleus"/>
    <property type="evidence" value="ECO:0007669"/>
    <property type="project" value="UniProtKB-SubCell"/>
</dbReference>
<name>A0A914MW53_MELIC</name>